<protein>
    <recommendedName>
        <fullName evidence="3">YfbU family protein</fullName>
    </recommendedName>
</protein>
<name>A0A0A2MF27_9FLAO</name>
<dbReference type="STRING" id="1121899.GCA_000430025_00108"/>
<dbReference type="SUPFAM" id="SSF116960">
    <property type="entry name" value="YfbU-like"/>
    <property type="match status" value="1"/>
</dbReference>
<evidence type="ECO:0000313" key="1">
    <source>
        <dbReference type="EMBL" id="KGO90166.1"/>
    </source>
</evidence>
<accession>A0A0A2MF27</accession>
<dbReference type="RefSeq" id="WP_026981149.1">
    <property type="nucleotide sequence ID" value="NZ_JRLW01000003.1"/>
</dbReference>
<dbReference type="EMBL" id="JRLW01000003">
    <property type="protein sequence ID" value="KGO90166.1"/>
    <property type="molecule type" value="Genomic_DNA"/>
</dbReference>
<dbReference type="InterPro" id="IPR023146">
    <property type="entry name" value="YfbU_alpha-helical_sf"/>
</dbReference>
<reference evidence="1 2" key="1">
    <citation type="submission" date="2013-09" db="EMBL/GenBank/DDBJ databases">
        <authorList>
            <person name="Zeng Z."/>
            <person name="Chen C."/>
        </authorList>
    </citation>
    <scope>NUCLEOTIDE SEQUENCE [LARGE SCALE GENOMIC DNA]</scope>
    <source>
        <strain evidence="1 2">GH29-5</strain>
    </source>
</reference>
<dbReference type="OrthoDB" id="1374323at2"/>
<organism evidence="1 2">
    <name type="scientific">Flavobacterium suncheonense GH29-5 = DSM 17707</name>
    <dbReference type="NCBI Taxonomy" id="1121899"/>
    <lineage>
        <taxon>Bacteria</taxon>
        <taxon>Pseudomonadati</taxon>
        <taxon>Bacteroidota</taxon>
        <taxon>Flavobacteriia</taxon>
        <taxon>Flavobacteriales</taxon>
        <taxon>Flavobacteriaceae</taxon>
        <taxon>Flavobacterium</taxon>
    </lineage>
</organism>
<gene>
    <name evidence="1" type="ORF">Q764_03635</name>
</gene>
<dbReference type="Proteomes" id="UP000030121">
    <property type="component" value="Unassembled WGS sequence"/>
</dbReference>
<dbReference type="Gene3D" id="1.10.287.680">
    <property type="entry name" value="Helix hairpin bin"/>
    <property type="match status" value="1"/>
</dbReference>
<dbReference type="InterPro" id="IPR005587">
    <property type="entry name" value="UPF0304_YfbU"/>
</dbReference>
<dbReference type="AlphaFoldDB" id="A0A0A2MF27"/>
<keyword evidence="2" id="KW-1185">Reference proteome</keyword>
<proteinExistence type="predicted"/>
<dbReference type="eggNOG" id="COG3013">
    <property type="taxonomic scope" value="Bacteria"/>
</dbReference>
<evidence type="ECO:0000313" key="2">
    <source>
        <dbReference type="Proteomes" id="UP000030121"/>
    </source>
</evidence>
<dbReference type="InterPro" id="IPR023145">
    <property type="entry name" value="YfbU_helix-hairpin_sf"/>
</dbReference>
<dbReference type="Pfam" id="PF03887">
    <property type="entry name" value="YfbU"/>
    <property type="match status" value="1"/>
</dbReference>
<comment type="caution">
    <text evidence="1">The sequence shown here is derived from an EMBL/GenBank/DDBJ whole genome shotgun (WGS) entry which is preliminary data.</text>
</comment>
<dbReference type="Gene3D" id="1.10.3190.10">
    <property type="entry name" value="yfbu gene product, domain 2"/>
    <property type="match status" value="1"/>
</dbReference>
<evidence type="ECO:0008006" key="3">
    <source>
        <dbReference type="Google" id="ProtNLM"/>
    </source>
</evidence>
<sequence length="177" mass="21075">MIPESLSIIERQILTNQYRILSKLESDNPDHETKIEILENGFTEQYYEVFDVSTEEISLEICEETTQILNMYRRINNCLKSLSKTEKESLNLNALAFEGFGANGHFHSQYMTFMMEKMDLWREYRTLNLEEKSKNALFKYRKMLNYQNYLLENDQYHLTRTDLIKLLSILEKESVSA</sequence>